<keyword evidence="2" id="KW-0813">Transport</keyword>
<dbReference type="PANTHER" id="PTHR36541:SF1">
    <property type="entry name" value="SUPEROXIDE REDUCTASE-RELATED"/>
    <property type="match status" value="1"/>
</dbReference>
<feature type="chain" id="PRO_5031125271" description="Desulfoferrodoxin ferrous iron-binding domain-containing protein" evidence="6">
    <location>
        <begin position="22"/>
        <end position="202"/>
    </location>
</feature>
<protein>
    <recommendedName>
        <fullName evidence="7">Desulfoferrodoxin ferrous iron-binding domain-containing protein</fullName>
    </recommendedName>
</protein>
<dbReference type="SUPFAM" id="SSF49367">
    <property type="entry name" value="Superoxide reductase-like"/>
    <property type="match status" value="1"/>
</dbReference>
<dbReference type="AlphaFoldDB" id="A0A7S1Y0H4"/>
<dbReference type="GO" id="GO:0016491">
    <property type="term" value="F:oxidoreductase activity"/>
    <property type="evidence" value="ECO:0007669"/>
    <property type="project" value="InterPro"/>
</dbReference>
<accession>A0A7S1Y0H4</accession>
<evidence type="ECO:0000256" key="5">
    <source>
        <dbReference type="ARBA" id="ARBA00023004"/>
    </source>
</evidence>
<sequence length="202" mass="21820">MTPTSRISAVLVLHSCLSAAAFQLSPSVNKFTYGFSFSKLQSKGTHADDLLLGGRMDIEVSRRVALVQAAALAAGTAALGGSASFAEGEGLNEDVETIIKENMGKANSNGAPEKHIPQVKVDGKLVEVSVPHVMTEEHYIQYMWLTDTFSNEVVVVKALNPSDPSPPTLKVKVPKGKRLQPMLFCNKHGLWEGDPISTNWLF</sequence>
<dbReference type="EMBL" id="HBGK01002299">
    <property type="protein sequence ID" value="CAD9272343.1"/>
    <property type="molecule type" value="Transcribed_RNA"/>
</dbReference>
<keyword evidence="5" id="KW-0408">Iron</keyword>
<name>A0A7S1Y0H4_9STRA</name>
<feature type="domain" description="Desulfoferrodoxin ferrous iron-binding" evidence="7">
    <location>
        <begin position="111"/>
        <end position="193"/>
    </location>
</feature>
<keyword evidence="3" id="KW-0479">Metal-binding</keyword>
<keyword evidence="4" id="KW-0249">Electron transport</keyword>
<evidence type="ECO:0000256" key="4">
    <source>
        <dbReference type="ARBA" id="ARBA00022982"/>
    </source>
</evidence>
<evidence type="ECO:0000256" key="2">
    <source>
        <dbReference type="ARBA" id="ARBA00022448"/>
    </source>
</evidence>
<gene>
    <name evidence="8" type="ORF">GOCE00092_LOCUS1250</name>
</gene>
<proteinExistence type="inferred from homology"/>
<evidence type="ECO:0000259" key="7">
    <source>
        <dbReference type="Pfam" id="PF01880"/>
    </source>
</evidence>
<reference evidence="8" key="1">
    <citation type="submission" date="2021-01" db="EMBL/GenBank/DDBJ databases">
        <authorList>
            <person name="Corre E."/>
            <person name="Pelletier E."/>
            <person name="Niang G."/>
            <person name="Scheremetjew M."/>
            <person name="Finn R."/>
            <person name="Kale V."/>
            <person name="Holt S."/>
            <person name="Cochrane G."/>
            <person name="Meng A."/>
            <person name="Brown T."/>
            <person name="Cohen L."/>
        </authorList>
    </citation>
    <scope>NUCLEOTIDE SEQUENCE</scope>
    <source>
        <strain evidence="8">CCMP 410</strain>
    </source>
</reference>
<keyword evidence="6" id="KW-0732">Signal</keyword>
<dbReference type="InterPro" id="IPR002742">
    <property type="entry name" value="Desulfoferrodoxin_Fe-bd_dom"/>
</dbReference>
<evidence type="ECO:0000313" key="8">
    <source>
        <dbReference type="EMBL" id="CAD9272343.1"/>
    </source>
</evidence>
<evidence type="ECO:0000256" key="1">
    <source>
        <dbReference type="ARBA" id="ARBA00005941"/>
    </source>
</evidence>
<dbReference type="Pfam" id="PF01880">
    <property type="entry name" value="Desulfoferrodox"/>
    <property type="match status" value="1"/>
</dbReference>
<dbReference type="InterPro" id="IPR051233">
    <property type="entry name" value="Desulfoferrodoxin_SOR"/>
</dbReference>
<organism evidence="8">
    <name type="scientific">Grammatophora oceanica</name>
    <dbReference type="NCBI Taxonomy" id="210454"/>
    <lineage>
        <taxon>Eukaryota</taxon>
        <taxon>Sar</taxon>
        <taxon>Stramenopiles</taxon>
        <taxon>Ochrophyta</taxon>
        <taxon>Bacillariophyta</taxon>
        <taxon>Fragilariophyceae</taxon>
        <taxon>Fragilariophycidae</taxon>
        <taxon>Rhabdonematales</taxon>
        <taxon>Grammatophoraceae</taxon>
        <taxon>Grammatophora</taxon>
    </lineage>
</organism>
<feature type="signal peptide" evidence="6">
    <location>
        <begin position="1"/>
        <end position="21"/>
    </location>
</feature>
<dbReference type="GO" id="GO:0005506">
    <property type="term" value="F:iron ion binding"/>
    <property type="evidence" value="ECO:0007669"/>
    <property type="project" value="InterPro"/>
</dbReference>
<dbReference type="InterPro" id="IPR036073">
    <property type="entry name" value="Desulfoferrodoxin_Fe-bd_dom_sf"/>
</dbReference>
<evidence type="ECO:0000256" key="3">
    <source>
        <dbReference type="ARBA" id="ARBA00022723"/>
    </source>
</evidence>
<dbReference type="PANTHER" id="PTHR36541">
    <property type="entry name" value="SUPEROXIDE REDUCTASE-RELATED"/>
    <property type="match status" value="1"/>
</dbReference>
<evidence type="ECO:0000256" key="6">
    <source>
        <dbReference type="SAM" id="SignalP"/>
    </source>
</evidence>
<comment type="similarity">
    <text evidence="1">Belongs to the desulfoferrodoxin family.</text>
</comment>
<dbReference type="Gene3D" id="2.60.40.730">
    <property type="entry name" value="SOR catalytic domain"/>
    <property type="match status" value="1"/>
</dbReference>